<feature type="compositionally biased region" description="Low complexity" evidence="6">
    <location>
        <begin position="1"/>
        <end position="19"/>
    </location>
</feature>
<keyword evidence="2" id="KW-0052">Apoplast</keyword>
<evidence type="ECO:0000256" key="7">
    <source>
        <dbReference type="SAM" id="Phobius"/>
    </source>
</evidence>
<feature type="region of interest" description="Disordered" evidence="6">
    <location>
        <begin position="1"/>
        <end position="28"/>
    </location>
</feature>
<reference evidence="8" key="2">
    <citation type="submission" date="2018-05" db="EMBL/GenBank/DDBJ databases">
        <title>OmerRS3 (Oryza meridionalis Reference Sequence Version 3).</title>
        <authorList>
            <person name="Zhang J."/>
            <person name="Kudrna D."/>
            <person name="Lee S."/>
            <person name="Talag J."/>
            <person name="Welchert J."/>
            <person name="Wing R.A."/>
        </authorList>
    </citation>
    <scope>NUCLEOTIDE SEQUENCE [LARGE SCALE GENOMIC DNA]</scope>
    <source>
        <strain evidence="8">cv. OR44</strain>
    </source>
</reference>
<keyword evidence="7" id="KW-1133">Transmembrane helix</keyword>
<keyword evidence="3" id="KW-0964">Secreted</keyword>
<evidence type="ECO:0000256" key="5">
    <source>
        <dbReference type="ARBA" id="ARBA00023591"/>
    </source>
</evidence>
<dbReference type="Pfam" id="PF04674">
    <property type="entry name" value="Phi_1"/>
    <property type="match status" value="1"/>
</dbReference>
<evidence type="ECO:0000256" key="2">
    <source>
        <dbReference type="ARBA" id="ARBA00022523"/>
    </source>
</evidence>
<name>A0A0E0CCD4_9ORYZ</name>
<accession>A0A0E0CCD4</accession>
<keyword evidence="4" id="KW-0732">Signal</keyword>
<protein>
    <submittedName>
        <fullName evidence="8">Uncharacterized protein</fullName>
    </submittedName>
</protein>
<keyword evidence="7" id="KW-0472">Membrane</keyword>
<evidence type="ECO:0000256" key="1">
    <source>
        <dbReference type="ARBA" id="ARBA00004271"/>
    </source>
</evidence>
<comment type="subcellular location">
    <subcellularLocation>
        <location evidence="1">Secreted</location>
        <location evidence="1">Extracellular space</location>
        <location evidence="1">Apoplast</location>
    </subcellularLocation>
</comment>
<dbReference type="Gramene" id="OMERI01G39340.1">
    <property type="protein sequence ID" value="OMERI01G39340.1"/>
    <property type="gene ID" value="OMERI01G39340"/>
</dbReference>
<dbReference type="Proteomes" id="UP000008021">
    <property type="component" value="Chromosome 1"/>
</dbReference>
<evidence type="ECO:0000256" key="3">
    <source>
        <dbReference type="ARBA" id="ARBA00022525"/>
    </source>
</evidence>
<organism evidence="8">
    <name type="scientific">Oryza meridionalis</name>
    <dbReference type="NCBI Taxonomy" id="40149"/>
    <lineage>
        <taxon>Eukaryota</taxon>
        <taxon>Viridiplantae</taxon>
        <taxon>Streptophyta</taxon>
        <taxon>Embryophyta</taxon>
        <taxon>Tracheophyta</taxon>
        <taxon>Spermatophyta</taxon>
        <taxon>Magnoliopsida</taxon>
        <taxon>Liliopsida</taxon>
        <taxon>Poales</taxon>
        <taxon>Poaceae</taxon>
        <taxon>BOP clade</taxon>
        <taxon>Oryzoideae</taxon>
        <taxon>Oryzeae</taxon>
        <taxon>Oryzinae</taxon>
        <taxon>Oryza</taxon>
    </lineage>
</organism>
<dbReference type="InterPro" id="IPR006766">
    <property type="entry name" value="EXORDIUM-like"/>
</dbReference>
<keyword evidence="9" id="KW-1185">Reference proteome</keyword>
<evidence type="ECO:0000256" key="6">
    <source>
        <dbReference type="SAM" id="MobiDB-lite"/>
    </source>
</evidence>
<dbReference type="HOGENOM" id="CLU_1463480_0_0_1"/>
<sequence length="185" mass="19614">MASCSRATTSSTCSGTAASPRRTAPPSLTSCCRCPRRCRRRRRRQRRLRLCLLVLAPSVASSWATTARYHPGTARLTLGRQVLDASLSLGRRLSETSLATLAARLSLRRGSIVVVITAPNILVDGFCLSHCGLHALATSAAAATTVAPAATRERGRFAYAWVRNAADIAGWLQAAATGVTGRGSH</sequence>
<dbReference type="AlphaFoldDB" id="A0A0E0CCD4"/>
<dbReference type="PANTHER" id="PTHR31279">
    <property type="entry name" value="PROTEIN EXORDIUM-LIKE 5"/>
    <property type="match status" value="1"/>
</dbReference>
<evidence type="ECO:0000256" key="4">
    <source>
        <dbReference type="ARBA" id="ARBA00022729"/>
    </source>
</evidence>
<dbReference type="PANTHER" id="PTHR31279:SF3">
    <property type="entry name" value="PROTEIN EXORDIUM-LIKE 2"/>
    <property type="match status" value="1"/>
</dbReference>
<proteinExistence type="inferred from homology"/>
<comment type="similarity">
    <text evidence="5">Belongs to the EXORDIUM family.</text>
</comment>
<dbReference type="GO" id="GO:0048046">
    <property type="term" value="C:apoplast"/>
    <property type="evidence" value="ECO:0007669"/>
    <property type="project" value="UniProtKB-SubCell"/>
</dbReference>
<evidence type="ECO:0000313" key="8">
    <source>
        <dbReference type="EnsemblPlants" id="OMERI01G39340.1"/>
    </source>
</evidence>
<dbReference type="STRING" id="40149.A0A0E0CCD4"/>
<evidence type="ECO:0000313" key="9">
    <source>
        <dbReference type="Proteomes" id="UP000008021"/>
    </source>
</evidence>
<feature type="transmembrane region" description="Helical" evidence="7">
    <location>
        <begin position="47"/>
        <end position="65"/>
    </location>
</feature>
<reference evidence="8" key="1">
    <citation type="submission" date="2015-04" db="UniProtKB">
        <authorList>
            <consortium name="EnsemblPlants"/>
        </authorList>
    </citation>
    <scope>IDENTIFICATION</scope>
</reference>
<dbReference type="EnsemblPlants" id="OMERI01G39340.1">
    <property type="protein sequence ID" value="OMERI01G39340.1"/>
    <property type="gene ID" value="OMERI01G39340"/>
</dbReference>
<keyword evidence="7" id="KW-0812">Transmembrane</keyword>